<comment type="subcellular location">
    <subcellularLocation>
        <location evidence="1 7">Cell membrane</location>
        <topology evidence="1 7">Multi-pass membrane protein</topology>
    </subcellularLocation>
</comment>
<dbReference type="GO" id="GO:0005886">
    <property type="term" value="C:plasma membrane"/>
    <property type="evidence" value="ECO:0007669"/>
    <property type="project" value="UniProtKB-SubCell"/>
</dbReference>
<gene>
    <name evidence="9" type="ORF">DL346_25060</name>
</gene>
<name>A0A328TVA7_9BACL</name>
<dbReference type="SUPFAM" id="SSF161098">
    <property type="entry name" value="MetI-like"/>
    <property type="match status" value="1"/>
</dbReference>
<keyword evidence="2 7" id="KW-0813">Transport</keyword>
<organism evidence="9 10">
    <name type="scientific">Paenibacillus montanisoli</name>
    <dbReference type="NCBI Taxonomy" id="2081970"/>
    <lineage>
        <taxon>Bacteria</taxon>
        <taxon>Bacillati</taxon>
        <taxon>Bacillota</taxon>
        <taxon>Bacilli</taxon>
        <taxon>Bacillales</taxon>
        <taxon>Paenibacillaceae</taxon>
        <taxon>Paenibacillus</taxon>
    </lineage>
</organism>
<evidence type="ECO:0000256" key="1">
    <source>
        <dbReference type="ARBA" id="ARBA00004651"/>
    </source>
</evidence>
<dbReference type="AlphaFoldDB" id="A0A328TVA7"/>
<keyword evidence="6 7" id="KW-0472">Membrane</keyword>
<dbReference type="PROSITE" id="PS50928">
    <property type="entry name" value="ABC_TM1"/>
    <property type="match status" value="1"/>
</dbReference>
<dbReference type="PANTHER" id="PTHR43227:SF11">
    <property type="entry name" value="BLL4140 PROTEIN"/>
    <property type="match status" value="1"/>
</dbReference>
<feature type="transmembrane region" description="Helical" evidence="7">
    <location>
        <begin position="107"/>
        <end position="127"/>
    </location>
</feature>
<evidence type="ECO:0000256" key="5">
    <source>
        <dbReference type="ARBA" id="ARBA00022989"/>
    </source>
</evidence>
<dbReference type="Pfam" id="PF00528">
    <property type="entry name" value="BPD_transp_1"/>
    <property type="match status" value="1"/>
</dbReference>
<feature type="transmembrane region" description="Helical" evidence="7">
    <location>
        <begin position="12"/>
        <end position="37"/>
    </location>
</feature>
<evidence type="ECO:0000256" key="6">
    <source>
        <dbReference type="ARBA" id="ARBA00023136"/>
    </source>
</evidence>
<keyword evidence="3" id="KW-1003">Cell membrane</keyword>
<comment type="caution">
    <text evidence="9">The sequence shown here is derived from an EMBL/GenBank/DDBJ whole genome shotgun (WGS) entry which is preliminary data.</text>
</comment>
<feature type="transmembrane region" description="Helical" evidence="7">
    <location>
        <begin position="171"/>
        <end position="190"/>
    </location>
</feature>
<dbReference type="PANTHER" id="PTHR43227">
    <property type="entry name" value="BLL4140 PROTEIN"/>
    <property type="match status" value="1"/>
</dbReference>
<dbReference type="InterPro" id="IPR000515">
    <property type="entry name" value="MetI-like"/>
</dbReference>
<evidence type="ECO:0000259" key="8">
    <source>
        <dbReference type="PROSITE" id="PS50928"/>
    </source>
</evidence>
<protein>
    <submittedName>
        <fullName evidence="9">Sugar ABC transporter permease</fullName>
    </submittedName>
</protein>
<feature type="transmembrane region" description="Helical" evidence="7">
    <location>
        <begin position="267"/>
        <end position="289"/>
    </location>
</feature>
<comment type="similarity">
    <text evidence="7">Belongs to the binding-protein-dependent transport system permease family.</text>
</comment>
<dbReference type="EMBL" id="QLUW01000006">
    <property type="protein sequence ID" value="RAP73552.1"/>
    <property type="molecule type" value="Genomic_DNA"/>
</dbReference>
<dbReference type="CDD" id="cd06261">
    <property type="entry name" value="TM_PBP2"/>
    <property type="match status" value="1"/>
</dbReference>
<dbReference type="RefSeq" id="WP_112885136.1">
    <property type="nucleotide sequence ID" value="NZ_QLUW01000006.1"/>
</dbReference>
<accession>A0A328TVA7</accession>
<evidence type="ECO:0000256" key="7">
    <source>
        <dbReference type="RuleBase" id="RU363032"/>
    </source>
</evidence>
<dbReference type="InterPro" id="IPR035906">
    <property type="entry name" value="MetI-like_sf"/>
</dbReference>
<feature type="transmembrane region" description="Helical" evidence="7">
    <location>
        <begin position="211"/>
        <end position="232"/>
    </location>
</feature>
<keyword evidence="10" id="KW-1185">Reference proteome</keyword>
<evidence type="ECO:0000256" key="2">
    <source>
        <dbReference type="ARBA" id="ARBA00022448"/>
    </source>
</evidence>
<dbReference type="Gene3D" id="1.10.3720.10">
    <property type="entry name" value="MetI-like"/>
    <property type="match status" value="1"/>
</dbReference>
<reference evidence="9 10" key="1">
    <citation type="submission" date="2018-06" db="EMBL/GenBank/DDBJ databases">
        <title>Paenibacillus montanisoli sp. nov., isolated from mountain area soil.</title>
        <authorList>
            <person name="Wu M."/>
        </authorList>
    </citation>
    <scope>NUCLEOTIDE SEQUENCE [LARGE SCALE GENOMIC DNA]</scope>
    <source>
        <strain evidence="9 10">RA17</strain>
    </source>
</reference>
<keyword evidence="4 7" id="KW-0812">Transmembrane</keyword>
<proteinExistence type="inferred from homology"/>
<dbReference type="InterPro" id="IPR050809">
    <property type="entry name" value="UgpAE/MalFG_permease"/>
</dbReference>
<feature type="domain" description="ABC transmembrane type-1" evidence="8">
    <location>
        <begin position="70"/>
        <end position="285"/>
    </location>
</feature>
<keyword evidence="5 7" id="KW-1133">Transmembrane helix</keyword>
<dbReference type="OrthoDB" id="9785836at2"/>
<sequence>MRSKRIKEMPLHLMLLPGAILVLIYCYGPMFGIIMAFQNFKPAFGFFRSEWVGFGNFTYISDLPSTFQVLYNTVYIALMKIVAGLVVPIGIAILLNEIGKTFIKRSIQTLIYLPHFLSWIILGGILIDVLSPSSGIVNRVLEGIGLPSVYFLGDNRWFPFTVVVTDLWKEFGFATIVYLAALTSINPNLYEAAIVDGANRWKQTWHITLPGMMPIIVLLTTLSLGNILNAGFDQIFNMYSPQVFESGDIIDTFVYRLGLVDAQFGPATAVGLFKSIVSLAFISVSYLLAYRLANYRIF</sequence>
<dbReference type="GO" id="GO:0055085">
    <property type="term" value="P:transmembrane transport"/>
    <property type="evidence" value="ECO:0007669"/>
    <property type="project" value="InterPro"/>
</dbReference>
<evidence type="ECO:0000256" key="3">
    <source>
        <dbReference type="ARBA" id="ARBA00022475"/>
    </source>
</evidence>
<dbReference type="Proteomes" id="UP000249260">
    <property type="component" value="Unassembled WGS sequence"/>
</dbReference>
<evidence type="ECO:0000313" key="10">
    <source>
        <dbReference type="Proteomes" id="UP000249260"/>
    </source>
</evidence>
<feature type="transmembrane region" description="Helical" evidence="7">
    <location>
        <begin position="74"/>
        <end position="95"/>
    </location>
</feature>
<evidence type="ECO:0000256" key="4">
    <source>
        <dbReference type="ARBA" id="ARBA00022692"/>
    </source>
</evidence>
<evidence type="ECO:0000313" key="9">
    <source>
        <dbReference type="EMBL" id="RAP73552.1"/>
    </source>
</evidence>